<keyword evidence="2" id="KW-0812">Transmembrane</keyword>
<evidence type="ECO:0000256" key="2">
    <source>
        <dbReference type="SAM" id="Phobius"/>
    </source>
</evidence>
<organism evidence="3 4">
    <name type="scientific">Rhodococcus spongiicola</name>
    <dbReference type="NCBI Taxonomy" id="2487352"/>
    <lineage>
        <taxon>Bacteria</taxon>
        <taxon>Bacillati</taxon>
        <taxon>Actinomycetota</taxon>
        <taxon>Actinomycetes</taxon>
        <taxon>Mycobacteriales</taxon>
        <taxon>Nocardiaceae</taxon>
        <taxon>Rhodococcus</taxon>
    </lineage>
</organism>
<dbReference type="Proteomes" id="UP000284333">
    <property type="component" value="Unassembled WGS sequence"/>
</dbReference>
<evidence type="ECO:0000313" key="3">
    <source>
        <dbReference type="EMBL" id="RVW02557.1"/>
    </source>
</evidence>
<dbReference type="AlphaFoldDB" id="A0A3S3B3X4"/>
<feature type="compositionally biased region" description="Pro residues" evidence="1">
    <location>
        <begin position="1"/>
        <end position="14"/>
    </location>
</feature>
<feature type="region of interest" description="Disordered" evidence="1">
    <location>
        <begin position="1"/>
        <end position="43"/>
    </location>
</feature>
<keyword evidence="2" id="KW-1133">Transmembrane helix</keyword>
<feature type="transmembrane region" description="Helical" evidence="2">
    <location>
        <begin position="83"/>
        <end position="98"/>
    </location>
</feature>
<proteinExistence type="predicted"/>
<keyword evidence="2" id="KW-0472">Membrane</keyword>
<gene>
    <name evidence="3" type="ORF">EF834_11670</name>
</gene>
<accession>A0A3S3B3X4</accession>
<comment type="caution">
    <text evidence="3">The sequence shown here is derived from an EMBL/GenBank/DDBJ whole genome shotgun (WGS) entry which is preliminary data.</text>
</comment>
<dbReference type="OrthoDB" id="4460669at2"/>
<protein>
    <submittedName>
        <fullName evidence="3">Uncharacterized protein</fullName>
    </submittedName>
</protein>
<evidence type="ECO:0000313" key="4">
    <source>
        <dbReference type="Proteomes" id="UP000284333"/>
    </source>
</evidence>
<evidence type="ECO:0000256" key="1">
    <source>
        <dbReference type="SAM" id="MobiDB-lite"/>
    </source>
</evidence>
<dbReference type="EMBL" id="RKLN01000004">
    <property type="protein sequence ID" value="RVW02557.1"/>
    <property type="molecule type" value="Genomic_DNA"/>
</dbReference>
<reference evidence="3 4" key="1">
    <citation type="submission" date="2018-11" db="EMBL/GenBank/DDBJ databases">
        <title>Rhodococcus spongicola sp. nov. and Rhodococcus xishaensis sp. nov. from marine sponges.</title>
        <authorList>
            <person name="Li L."/>
            <person name="Lin H.W."/>
        </authorList>
    </citation>
    <scope>NUCLEOTIDE SEQUENCE [LARGE SCALE GENOMIC DNA]</scope>
    <source>
        <strain evidence="3 4">LHW50502</strain>
    </source>
</reference>
<name>A0A3S3B3X4_9NOCA</name>
<feature type="transmembrane region" description="Helical" evidence="2">
    <location>
        <begin position="58"/>
        <end position="77"/>
    </location>
</feature>
<sequence>MPDPQTGEPRPPSAPRRESSAFETTPTDRVPRKPPPAPQDLGPTLEWSQFAPKHRMQAAVGMPAILLAFFTVTTGGFDWVDDWFPWIWTGLTGAFMYWRTGQEWMAVGAVWVQEGPKWVNTYELVRIRFSVDGLRRVLRLQDASGREIHSFSLRNVQSNPLMWDLVYNGILHSVASGNCDISRKARKVLQIPPSLVREGEGQTSEPR</sequence>
<keyword evidence="4" id="KW-1185">Reference proteome</keyword>